<evidence type="ECO:0000313" key="2">
    <source>
        <dbReference type="EMBL" id="PAU78014.1"/>
    </source>
</evidence>
<keyword evidence="3" id="KW-1185">Reference proteome</keyword>
<dbReference type="Gene3D" id="3.20.20.150">
    <property type="entry name" value="Divalent-metal-dependent TIM barrel enzymes"/>
    <property type="match status" value="1"/>
</dbReference>
<accession>A0A2A2EZW6</accession>
<dbReference type="InterPro" id="IPR050312">
    <property type="entry name" value="IolE/XylAMocC-like"/>
</dbReference>
<protein>
    <submittedName>
        <fullName evidence="2">Xylose isomerase</fullName>
    </submittedName>
</protein>
<comment type="caution">
    <text evidence="2">The sequence shown here is derived from an EMBL/GenBank/DDBJ whole genome shotgun (WGS) entry which is preliminary data.</text>
</comment>
<dbReference type="OrthoDB" id="9780241at2"/>
<organism evidence="2 3">
    <name type="scientific">Halomonas salipaludis</name>
    <dbReference type="NCBI Taxonomy" id="2032625"/>
    <lineage>
        <taxon>Bacteria</taxon>
        <taxon>Pseudomonadati</taxon>
        <taxon>Pseudomonadota</taxon>
        <taxon>Gammaproteobacteria</taxon>
        <taxon>Oceanospirillales</taxon>
        <taxon>Halomonadaceae</taxon>
        <taxon>Halomonas</taxon>
    </lineage>
</organism>
<dbReference type="PANTHER" id="PTHR12110">
    <property type="entry name" value="HYDROXYPYRUVATE ISOMERASE"/>
    <property type="match status" value="1"/>
</dbReference>
<dbReference type="GO" id="GO:0016853">
    <property type="term" value="F:isomerase activity"/>
    <property type="evidence" value="ECO:0007669"/>
    <property type="project" value="UniProtKB-KW"/>
</dbReference>
<dbReference type="Pfam" id="PF01261">
    <property type="entry name" value="AP_endonuc_2"/>
    <property type="match status" value="1"/>
</dbReference>
<dbReference type="PANTHER" id="PTHR12110:SF21">
    <property type="entry name" value="XYLOSE ISOMERASE-LIKE TIM BARREL DOMAIN-CONTAINING PROTEIN"/>
    <property type="match status" value="1"/>
</dbReference>
<dbReference type="EMBL" id="NSKB01000002">
    <property type="protein sequence ID" value="PAU78014.1"/>
    <property type="molecule type" value="Genomic_DNA"/>
</dbReference>
<reference evidence="2 3" key="1">
    <citation type="submission" date="2017-08" db="EMBL/GenBank/DDBJ databases">
        <title>Halomonas alkalisoli sp. nov., isolated from saline alkaline soil.</title>
        <authorList>
            <person name="Wang D."/>
            <person name="Zhang G."/>
        </authorList>
    </citation>
    <scope>NUCLEOTIDE SEQUENCE [LARGE SCALE GENOMIC DNA]</scope>
    <source>
        <strain evidence="2 3">WRN001</strain>
    </source>
</reference>
<evidence type="ECO:0000313" key="3">
    <source>
        <dbReference type="Proteomes" id="UP000217771"/>
    </source>
</evidence>
<feature type="domain" description="Xylose isomerase-like TIM barrel" evidence="1">
    <location>
        <begin position="20"/>
        <end position="267"/>
    </location>
</feature>
<dbReference type="InterPro" id="IPR036237">
    <property type="entry name" value="Xyl_isomerase-like_sf"/>
</dbReference>
<name>A0A2A2EZW6_9GAMM</name>
<keyword evidence="2" id="KW-0413">Isomerase</keyword>
<sequence length="274" mass="29336">MEIVLCNEVLMPLSFAEQCQFAAALGYDGLEVAPYTLAADPTTLGNVALQAYRRMASDAGVMISGLHWLLVAPAGLSIVAADPAVRRRTLDAMRRLVEMSVELGGDVLVHGSPRQRMLGADAMGDRERALAYFSLAGDVAADAGVTYCVEPLAAAETNFITTLDEAAALVREVNSPGLKTMLDTSAAANGERHSVVALLDEWLPSGLIAHLQLNDRNRRAPGQGEDRFAPILDALRRHGWDRPVAVEPFIYEPDGLATAARGIGYLRGIEEALT</sequence>
<dbReference type="Proteomes" id="UP000217771">
    <property type="component" value="Unassembled WGS sequence"/>
</dbReference>
<proteinExistence type="predicted"/>
<dbReference type="AlphaFoldDB" id="A0A2A2EZW6"/>
<evidence type="ECO:0000259" key="1">
    <source>
        <dbReference type="Pfam" id="PF01261"/>
    </source>
</evidence>
<gene>
    <name evidence="2" type="ORF">CK498_04595</name>
</gene>
<dbReference type="InterPro" id="IPR013022">
    <property type="entry name" value="Xyl_isomerase-like_TIM-brl"/>
</dbReference>
<dbReference type="SUPFAM" id="SSF51658">
    <property type="entry name" value="Xylose isomerase-like"/>
    <property type="match status" value="1"/>
</dbReference>